<name>A0ABP0GKL7_CLALP</name>
<evidence type="ECO:0000313" key="3">
    <source>
        <dbReference type="Proteomes" id="UP001642483"/>
    </source>
</evidence>
<dbReference type="Proteomes" id="UP001642483">
    <property type="component" value="Unassembled WGS sequence"/>
</dbReference>
<feature type="coiled-coil region" evidence="1">
    <location>
        <begin position="36"/>
        <end position="63"/>
    </location>
</feature>
<dbReference type="EMBL" id="CAWYQH010000130">
    <property type="protein sequence ID" value="CAK8692157.1"/>
    <property type="molecule type" value="Genomic_DNA"/>
</dbReference>
<reference evidence="2 3" key="1">
    <citation type="submission" date="2024-02" db="EMBL/GenBank/DDBJ databases">
        <authorList>
            <person name="Daric V."/>
            <person name="Darras S."/>
        </authorList>
    </citation>
    <scope>NUCLEOTIDE SEQUENCE [LARGE SCALE GENOMIC DNA]</scope>
</reference>
<evidence type="ECO:0000313" key="2">
    <source>
        <dbReference type="EMBL" id="CAK8692157.1"/>
    </source>
</evidence>
<gene>
    <name evidence="2" type="ORF">CVLEPA_LOCUS24893</name>
</gene>
<comment type="caution">
    <text evidence="2">The sequence shown here is derived from an EMBL/GenBank/DDBJ whole genome shotgun (WGS) entry which is preliminary data.</text>
</comment>
<evidence type="ECO:0008006" key="4">
    <source>
        <dbReference type="Google" id="ProtNLM"/>
    </source>
</evidence>
<sequence length="110" mass="13117">MSSPFPTFPTRYQNNFLRYKQRLERKLITWNIMETEESIKEKVMRLKDDLKGLQSTVQELQLQTHLAIIDSHKIRRVENDVRNSISPQYQIACKLKAETAWATILQKYSF</sequence>
<keyword evidence="1" id="KW-0175">Coiled coil</keyword>
<organism evidence="2 3">
    <name type="scientific">Clavelina lepadiformis</name>
    <name type="common">Light-bulb sea squirt</name>
    <name type="synonym">Ascidia lepadiformis</name>
    <dbReference type="NCBI Taxonomy" id="159417"/>
    <lineage>
        <taxon>Eukaryota</taxon>
        <taxon>Metazoa</taxon>
        <taxon>Chordata</taxon>
        <taxon>Tunicata</taxon>
        <taxon>Ascidiacea</taxon>
        <taxon>Aplousobranchia</taxon>
        <taxon>Clavelinidae</taxon>
        <taxon>Clavelina</taxon>
    </lineage>
</organism>
<proteinExistence type="predicted"/>
<keyword evidence="3" id="KW-1185">Reference proteome</keyword>
<evidence type="ECO:0000256" key="1">
    <source>
        <dbReference type="SAM" id="Coils"/>
    </source>
</evidence>
<accession>A0ABP0GKL7</accession>
<protein>
    <recommendedName>
        <fullName evidence="4">Tektin</fullName>
    </recommendedName>
</protein>